<feature type="region of interest" description="Disordered" evidence="1">
    <location>
        <begin position="1"/>
        <end position="188"/>
    </location>
</feature>
<protein>
    <submittedName>
        <fullName evidence="3">Protein FAM133-like</fullName>
    </submittedName>
</protein>
<evidence type="ECO:0000313" key="2">
    <source>
        <dbReference type="Proteomes" id="UP000694853"/>
    </source>
</evidence>
<feature type="compositionally biased region" description="Basic and acidic residues" evidence="1">
    <location>
        <begin position="27"/>
        <end position="38"/>
    </location>
</feature>
<dbReference type="GeneID" id="113846781"/>
<proteinExistence type="predicted"/>
<sequence>MSRCFPFPPPGYMRNGARSEALIEPIKLQKEIEMARKDKREKKDRKEKKEKKREKKEKRKEEKRKRKEGTGLNTDNDGKKFKHINKIKEIKADGSLLKGEEYENEQLERSGITEELDQPVSSFEPCCLSDSTQSSKRKRDTLESSHDHGSAIKIRLPLRKHKEPEESKSKLKHQVGSSSGSAGIANSLTQDKVGSGHQLQRLTNTEINQVTGNPNSRHCKVLLQNLVPPNAVVTNNKLDDESQGVSSLYKSLCQIPTLSYDALDSLDQDWLFRSEPTEARSVSKKAKFDSNILQCSKSMWPRAQYLPEVEVYALPYAVPF</sequence>
<name>A0A8B8JID1_ABRPR</name>
<keyword evidence="2" id="KW-1185">Reference proteome</keyword>
<feature type="compositionally biased region" description="Basic and acidic residues" evidence="1">
    <location>
        <begin position="86"/>
        <end position="112"/>
    </location>
</feature>
<evidence type="ECO:0000256" key="1">
    <source>
        <dbReference type="SAM" id="MobiDB-lite"/>
    </source>
</evidence>
<dbReference type="Proteomes" id="UP000694853">
    <property type="component" value="Unplaced"/>
</dbReference>
<dbReference type="PANTHER" id="PTHR34660">
    <property type="entry name" value="MYB-LIKE PROTEIN X"/>
    <property type="match status" value="1"/>
</dbReference>
<dbReference type="KEGG" id="aprc:113846781"/>
<gene>
    <name evidence="3" type="primary">LOC113846781</name>
</gene>
<dbReference type="OrthoDB" id="778084at2759"/>
<dbReference type="AlphaFoldDB" id="A0A8B8JID1"/>
<dbReference type="PANTHER" id="PTHR34660:SF7">
    <property type="entry name" value="DNA LIGASE-LIKE PROTEIN"/>
    <property type="match status" value="1"/>
</dbReference>
<reference evidence="3" key="2">
    <citation type="submission" date="2025-08" db="UniProtKB">
        <authorList>
            <consortium name="RefSeq"/>
        </authorList>
    </citation>
    <scope>IDENTIFICATION</scope>
    <source>
        <tissue evidence="3">Young leaves</tissue>
    </source>
</reference>
<feature type="compositionally biased region" description="Pro residues" evidence="1">
    <location>
        <begin position="1"/>
        <end position="11"/>
    </location>
</feature>
<feature type="compositionally biased region" description="Basic and acidic residues" evidence="1">
    <location>
        <begin position="140"/>
        <end position="150"/>
    </location>
</feature>
<dbReference type="RefSeq" id="XP_027331216.1">
    <property type="nucleotide sequence ID" value="XM_027475415.1"/>
</dbReference>
<accession>A0A8B8JID1</accession>
<organism evidence="2 3">
    <name type="scientific">Abrus precatorius</name>
    <name type="common">Indian licorice</name>
    <name type="synonym">Glycine abrus</name>
    <dbReference type="NCBI Taxonomy" id="3816"/>
    <lineage>
        <taxon>Eukaryota</taxon>
        <taxon>Viridiplantae</taxon>
        <taxon>Streptophyta</taxon>
        <taxon>Embryophyta</taxon>
        <taxon>Tracheophyta</taxon>
        <taxon>Spermatophyta</taxon>
        <taxon>Magnoliopsida</taxon>
        <taxon>eudicotyledons</taxon>
        <taxon>Gunneridae</taxon>
        <taxon>Pentapetalae</taxon>
        <taxon>rosids</taxon>
        <taxon>fabids</taxon>
        <taxon>Fabales</taxon>
        <taxon>Fabaceae</taxon>
        <taxon>Papilionoideae</taxon>
        <taxon>50 kb inversion clade</taxon>
        <taxon>NPAAA clade</taxon>
        <taxon>indigoferoid/millettioid clade</taxon>
        <taxon>Abreae</taxon>
        <taxon>Abrus</taxon>
    </lineage>
</organism>
<evidence type="ECO:0000313" key="3">
    <source>
        <dbReference type="RefSeq" id="XP_027331216.1"/>
    </source>
</evidence>
<feature type="compositionally biased region" description="Basic residues" evidence="1">
    <location>
        <begin position="39"/>
        <end position="67"/>
    </location>
</feature>
<reference evidence="2" key="1">
    <citation type="journal article" date="2019" name="Toxins">
        <title>Detection of Abrin-Like and Prepropulchellin-Like Toxin Genes and Transcripts Using Whole Genome Sequencing and Full-Length Transcript Sequencing of Abrus precatorius.</title>
        <authorList>
            <person name="Hovde B.T."/>
            <person name="Daligault H.E."/>
            <person name="Hanschen E.R."/>
            <person name="Kunde Y.A."/>
            <person name="Johnson M.B."/>
            <person name="Starkenburg S.R."/>
            <person name="Johnson S.L."/>
        </authorList>
    </citation>
    <scope>NUCLEOTIDE SEQUENCE [LARGE SCALE GENOMIC DNA]</scope>
</reference>